<dbReference type="AlphaFoldDB" id="A0A0G3G442"/>
<accession>A0A0G3G442</accession>
<evidence type="ECO:0000313" key="2">
    <source>
        <dbReference type="EMBL" id="AKJ96018.1"/>
    </source>
</evidence>
<dbReference type="Pfam" id="PF20567">
    <property type="entry name" value="DUF6776"/>
    <property type="match status" value="1"/>
</dbReference>
<gene>
    <name evidence="2" type="ORF">TVD_11930</name>
</gene>
<feature type="coiled-coil region" evidence="1">
    <location>
        <begin position="31"/>
        <end position="93"/>
    </location>
</feature>
<reference evidence="2 3" key="1">
    <citation type="submission" date="2015-04" db="EMBL/GenBank/DDBJ databases">
        <title>Complete Sequence for the Genome of the Thioalkalivibrio versutus D301.</title>
        <authorList>
            <person name="Mu T."/>
            <person name="Zhou J."/>
            <person name="Xu X."/>
        </authorList>
    </citation>
    <scope>NUCLEOTIDE SEQUENCE [LARGE SCALE GENOMIC DNA]</scope>
    <source>
        <strain evidence="2 3">D301</strain>
    </source>
</reference>
<evidence type="ECO:0000313" key="3">
    <source>
        <dbReference type="Proteomes" id="UP000064201"/>
    </source>
</evidence>
<protein>
    <submittedName>
        <fullName evidence="2">Uncharacterized protein</fullName>
    </submittedName>
</protein>
<organism evidence="2 3">
    <name type="scientific">Thioalkalivibrio versutus</name>
    <dbReference type="NCBI Taxonomy" id="106634"/>
    <lineage>
        <taxon>Bacteria</taxon>
        <taxon>Pseudomonadati</taxon>
        <taxon>Pseudomonadota</taxon>
        <taxon>Gammaproteobacteria</taxon>
        <taxon>Chromatiales</taxon>
        <taxon>Ectothiorhodospiraceae</taxon>
        <taxon>Thioalkalivibrio</taxon>
    </lineage>
</organism>
<dbReference type="RefSeq" id="WP_047251684.1">
    <property type="nucleotide sequence ID" value="NZ_CP011367.1"/>
</dbReference>
<dbReference type="OrthoDB" id="5787269at2"/>
<dbReference type="KEGG" id="tvr:TVD_11930"/>
<dbReference type="EMBL" id="CP011367">
    <property type="protein sequence ID" value="AKJ96018.1"/>
    <property type="molecule type" value="Genomic_DNA"/>
</dbReference>
<name>A0A0G3G442_9GAMM</name>
<sequence>MLILVLVAGGAWLVENWREDIRDTVDAQRGIEGLRDDLEQALAARQAAEEARRHAEQQLEMKTAELAAFSGDIERQEAELLELREELAFYRRLAEGAGEDALGIRSLQLQRTGQSGVFDVVFQLYRPGLSRSVDLRWALEVEGYATGEEALSTLDTDALGLENDRLVEGFRLLRNQRARIQLPEGFEPVGLTLRASAANDEDLEPVSEWADWDRLLESTQ</sequence>
<evidence type="ECO:0000256" key="1">
    <source>
        <dbReference type="SAM" id="Coils"/>
    </source>
</evidence>
<dbReference type="STRING" id="106634.TVD_11930"/>
<dbReference type="PATRIC" id="fig|106634.4.peg.2431"/>
<keyword evidence="1" id="KW-0175">Coiled coil</keyword>
<keyword evidence="3" id="KW-1185">Reference proteome</keyword>
<dbReference type="Proteomes" id="UP000064201">
    <property type="component" value="Chromosome"/>
</dbReference>
<proteinExistence type="predicted"/>
<dbReference type="InterPro" id="IPR046703">
    <property type="entry name" value="DUF6776"/>
</dbReference>